<evidence type="ECO:0000313" key="6">
    <source>
        <dbReference type="Proteomes" id="UP001597511"/>
    </source>
</evidence>
<evidence type="ECO:0000256" key="3">
    <source>
        <dbReference type="ARBA" id="ARBA00022679"/>
    </source>
</evidence>
<dbReference type="EMBL" id="JBHUOZ010000003">
    <property type="protein sequence ID" value="MFD2920663.1"/>
    <property type="molecule type" value="Genomic_DNA"/>
</dbReference>
<comment type="similarity">
    <text evidence="1">Belongs to the glycosyltransferase 2 family.</text>
</comment>
<dbReference type="InterPro" id="IPR001173">
    <property type="entry name" value="Glyco_trans_2-like"/>
</dbReference>
<reference evidence="6" key="1">
    <citation type="journal article" date="2019" name="Int. J. Syst. Evol. Microbiol.">
        <title>The Global Catalogue of Microorganisms (GCM) 10K type strain sequencing project: providing services to taxonomists for standard genome sequencing and annotation.</title>
        <authorList>
            <consortium name="The Broad Institute Genomics Platform"/>
            <consortium name="The Broad Institute Genome Sequencing Center for Infectious Disease"/>
            <person name="Wu L."/>
            <person name="Ma J."/>
        </authorList>
    </citation>
    <scope>NUCLEOTIDE SEQUENCE [LARGE SCALE GENOMIC DNA]</scope>
    <source>
        <strain evidence="6">KCTC 23299</strain>
    </source>
</reference>
<dbReference type="EC" id="2.4.-.-" evidence="5"/>
<accession>A0ABW6AAB2</accession>
<keyword evidence="2 5" id="KW-0328">Glycosyltransferase</keyword>
<sequence length="341" mass="38969">MSQPKVAVIILNWNGIKFLEQFLPSVMASTYTNLDIIVADNASTDNSLSFLATHYPQIRTIILEQNFGFARGYNEALQQVIADYYVLLNSDVEVVPGWIEPMVQLCEGNKTIAACQPKILAYHHKDTFEYAGAAGGWIDRYGYPFSRGRVFDHCEKDLGQYNDAVPVFWATGAALFIRAADYHAMQGFDNFFFAHMEEIDLCWRLQQAGKLVYVCPQSVVYHVGGGTLPQGNSLKTFLNFRNNLVMLYKNLSWPQRLYIFPLRYALDTVTALKGLFAGQTGYFWAICRSHWAFTAWVFARQKQSVFPKQKTKKLRGMYAGSVVWAFFIKKKKLFTEIVKKD</sequence>
<comment type="caution">
    <text evidence="5">The sequence shown here is derived from an EMBL/GenBank/DDBJ whole genome shotgun (WGS) entry which is preliminary data.</text>
</comment>
<keyword evidence="3 5" id="KW-0808">Transferase</keyword>
<dbReference type="GO" id="GO:0016757">
    <property type="term" value="F:glycosyltransferase activity"/>
    <property type="evidence" value="ECO:0007669"/>
    <property type="project" value="UniProtKB-KW"/>
</dbReference>
<proteinExistence type="inferred from homology"/>
<dbReference type="InterPro" id="IPR029044">
    <property type="entry name" value="Nucleotide-diphossugar_trans"/>
</dbReference>
<evidence type="ECO:0000313" key="5">
    <source>
        <dbReference type="EMBL" id="MFD2920663.1"/>
    </source>
</evidence>
<dbReference type="CDD" id="cd04186">
    <property type="entry name" value="GT_2_like_c"/>
    <property type="match status" value="1"/>
</dbReference>
<dbReference type="Gene3D" id="3.90.550.10">
    <property type="entry name" value="Spore Coat Polysaccharide Biosynthesis Protein SpsA, Chain A"/>
    <property type="match status" value="1"/>
</dbReference>
<dbReference type="RefSeq" id="WP_386099452.1">
    <property type="nucleotide sequence ID" value="NZ_JBHUOZ010000003.1"/>
</dbReference>
<dbReference type="SUPFAM" id="SSF53448">
    <property type="entry name" value="Nucleotide-diphospho-sugar transferases"/>
    <property type="match status" value="1"/>
</dbReference>
<evidence type="ECO:0000256" key="1">
    <source>
        <dbReference type="ARBA" id="ARBA00006739"/>
    </source>
</evidence>
<organism evidence="5 6">
    <name type="scientific">Terrimonas rubra</name>
    <dbReference type="NCBI Taxonomy" id="1035890"/>
    <lineage>
        <taxon>Bacteria</taxon>
        <taxon>Pseudomonadati</taxon>
        <taxon>Bacteroidota</taxon>
        <taxon>Chitinophagia</taxon>
        <taxon>Chitinophagales</taxon>
        <taxon>Chitinophagaceae</taxon>
        <taxon>Terrimonas</taxon>
    </lineage>
</organism>
<keyword evidence="6" id="KW-1185">Reference proteome</keyword>
<dbReference type="PANTHER" id="PTHR43179:SF12">
    <property type="entry name" value="GALACTOFURANOSYLTRANSFERASE GLFT2"/>
    <property type="match status" value="1"/>
</dbReference>
<dbReference type="Proteomes" id="UP001597511">
    <property type="component" value="Unassembled WGS sequence"/>
</dbReference>
<feature type="domain" description="Glycosyltransferase 2-like" evidence="4">
    <location>
        <begin position="8"/>
        <end position="117"/>
    </location>
</feature>
<dbReference type="Pfam" id="PF00535">
    <property type="entry name" value="Glycos_transf_2"/>
    <property type="match status" value="1"/>
</dbReference>
<gene>
    <name evidence="5" type="ORF">ACFS6H_13135</name>
</gene>
<protein>
    <submittedName>
        <fullName evidence="5">Glycosyltransferase family 2 protein</fullName>
        <ecNumber evidence="5">2.4.-.-</ecNumber>
    </submittedName>
</protein>
<evidence type="ECO:0000259" key="4">
    <source>
        <dbReference type="Pfam" id="PF00535"/>
    </source>
</evidence>
<name>A0ABW6AAB2_9BACT</name>
<evidence type="ECO:0000256" key="2">
    <source>
        <dbReference type="ARBA" id="ARBA00022676"/>
    </source>
</evidence>
<dbReference type="PANTHER" id="PTHR43179">
    <property type="entry name" value="RHAMNOSYLTRANSFERASE WBBL"/>
    <property type="match status" value="1"/>
</dbReference>